<accession>A0A2G9Z0F3</accession>
<protein>
    <submittedName>
        <fullName evidence="2">Uncharacterized protein</fullName>
    </submittedName>
</protein>
<evidence type="ECO:0000313" key="2">
    <source>
        <dbReference type="EMBL" id="PIP24964.1"/>
    </source>
</evidence>
<organism evidence="2 3">
    <name type="scientific">Candidatus Nealsonbacteria bacterium CG23_combo_of_CG06-09_8_20_14_all_36_12</name>
    <dbReference type="NCBI Taxonomy" id="1974718"/>
    <lineage>
        <taxon>Bacteria</taxon>
        <taxon>Candidatus Nealsoniibacteriota</taxon>
    </lineage>
</organism>
<evidence type="ECO:0000313" key="3">
    <source>
        <dbReference type="Proteomes" id="UP000228681"/>
    </source>
</evidence>
<dbReference type="AlphaFoldDB" id="A0A2G9Z0F3"/>
<sequence length="101" mass="12028">MVEDFSTTQRKIKEFQQALQGLDNQITQEEAEKKELEDKLGLNEGKIRDFQSEINNLQNENRSIRDRLSRINSELPKLRSQKQQIERQKPQLEQTLRKFGK</sequence>
<dbReference type="Proteomes" id="UP000228681">
    <property type="component" value="Unassembled WGS sequence"/>
</dbReference>
<comment type="caution">
    <text evidence="2">The sequence shown here is derived from an EMBL/GenBank/DDBJ whole genome shotgun (WGS) entry which is preliminary data.</text>
</comment>
<dbReference type="Gene3D" id="1.10.287.1490">
    <property type="match status" value="1"/>
</dbReference>
<dbReference type="SUPFAM" id="SSF90257">
    <property type="entry name" value="Myosin rod fragments"/>
    <property type="match status" value="1"/>
</dbReference>
<evidence type="ECO:0000256" key="1">
    <source>
        <dbReference type="SAM" id="MobiDB-lite"/>
    </source>
</evidence>
<gene>
    <name evidence="2" type="ORF">COX34_01365</name>
</gene>
<reference evidence="2 3" key="1">
    <citation type="submission" date="2017-09" db="EMBL/GenBank/DDBJ databases">
        <title>Depth-based differentiation of microbial function through sediment-hosted aquifers and enrichment of novel symbionts in the deep terrestrial subsurface.</title>
        <authorList>
            <person name="Probst A.J."/>
            <person name="Ladd B."/>
            <person name="Jarett J.K."/>
            <person name="Geller-Mcgrath D.E."/>
            <person name="Sieber C.M."/>
            <person name="Emerson J.B."/>
            <person name="Anantharaman K."/>
            <person name="Thomas B.C."/>
            <person name="Malmstrom R."/>
            <person name="Stieglmeier M."/>
            <person name="Klingl A."/>
            <person name="Woyke T."/>
            <person name="Ryan C.M."/>
            <person name="Banfield J.F."/>
        </authorList>
    </citation>
    <scope>NUCLEOTIDE SEQUENCE [LARGE SCALE GENOMIC DNA]</scope>
    <source>
        <strain evidence="2">CG23_combo_of_CG06-09_8_20_14_all_36_12</strain>
    </source>
</reference>
<proteinExistence type="predicted"/>
<feature type="region of interest" description="Disordered" evidence="1">
    <location>
        <begin position="73"/>
        <end position="101"/>
    </location>
</feature>
<name>A0A2G9Z0F3_9BACT</name>
<dbReference type="EMBL" id="PCRS01000020">
    <property type="protein sequence ID" value="PIP24964.1"/>
    <property type="molecule type" value="Genomic_DNA"/>
</dbReference>